<dbReference type="Proteomes" id="UP001386955">
    <property type="component" value="Unassembled WGS sequence"/>
</dbReference>
<organism evidence="1 2">
    <name type="scientific">Psophocarpus tetragonolobus</name>
    <name type="common">Winged bean</name>
    <name type="synonym">Dolichos tetragonolobus</name>
    <dbReference type="NCBI Taxonomy" id="3891"/>
    <lineage>
        <taxon>Eukaryota</taxon>
        <taxon>Viridiplantae</taxon>
        <taxon>Streptophyta</taxon>
        <taxon>Embryophyta</taxon>
        <taxon>Tracheophyta</taxon>
        <taxon>Spermatophyta</taxon>
        <taxon>Magnoliopsida</taxon>
        <taxon>eudicotyledons</taxon>
        <taxon>Gunneridae</taxon>
        <taxon>Pentapetalae</taxon>
        <taxon>rosids</taxon>
        <taxon>fabids</taxon>
        <taxon>Fabales</taxon>
        <taxon>Fabaceae</taxon>
        <taxon>Papilionoideae</taxon>
        <taxon>50 kb inversion clade</taxon>
        <taxon>NPAAA clade</taxon>
        <taxon>indigoferoid/millettioid clade</taxon>
        <taxon>Phaseoleae</taxon>
        <taxon>Psophocarpus</taxon>
    </lineage>
</organism>
<evidence type="ECO:0000313" key="1">
    <source>
        <dbReference type="EMBL" id="KAK7398943.1"/>
    </source>
</evidence>
<dbReference type="PANTHER" id="PTHR35461">
    <property type="entry name" value="BNAANNG14610D PROTEIN"/>
    <property type="match status" value="1"/>
</dbReference>
<protein>
    <recommendedName>
        <fullName evidence="3">OVATE domain-containing protein</fullName>
    </recommendedName>
</protein>
<keyword evidence="2" id="KW-1185">Reference proteome</keyword>
<evidence type="ECO:0008006" key="3">
    <source>
        <dbReference type="Google" id="ProtNLM"/>
    </source>
</evidence>
<dbReference type="AlphaFoldDB" id="A0AAN9SK96"/>
<accession>A0AAN9SK96</accession>
<name>A0AAN9SK96_PSOTE</name>
<evidence type="ECO:0000313" key="2">
    <source>
        <dbReference type="Proteomes" id="UP001386955"/>
    </source>
</evidence>
<sequence length="134" mass="15597">MPLGSSISINTKKLLQRSLENLKCCLSAGYKRLPKTKQSMELEKVYSDLTKQWDSEKERRGCKCECNARDRVEKKLRELLKLNMSDVDHVLDIEEVLHYYSRLTCPLYLEIVDKLFMQLYSEFFPALVPCASIG</sequence>
<reference evidence="1 2" key="1">
    <citation type="submission" date="2024-01" db="EMBL/GenBank/DDBJ databases">
        <title>The genomes of 5 underutilized Papilionoideae crops provide insights into root nodulation and disease resistanc.</title>
        <authorList>
            <person name="Jiang F."/>
        </authorList>
    </citation>
    <scope>NUCLEOTIDE SEQUENCE [LARGE SCALE GENOMIC DNA]</scope>
    <source>
        <strain evidence="1">DUOXIRENSHENG_FW03</strain>
        <tissue evidence="1">Leaves</tissue>
    </source>
</reference>
<comment type="caution">
    <text evidence="1">The sequence shown here is derived from an EMBL/GenBank/DDBJ whole genome shotgun (WGS) entry which is preliminary data.</text>
</comment>
<gene>
    <name evidence="1" type="ORF">VNO78_10117</name>
</gene>
<dbReference type="EMBL" id="JAYMYS010000003">
    <property type="protein sequence ID" value="KAK7398943.1"/>
    <property type="molecule type" value="Genomic_DNA"/>
</dbReference>
<proteinExistence type="predicted"/>
<dbReference type="PANTHER" id="PTHR35461:SF3">
    <property type="entry name" value="OVATE DOMAIN-CONTAINING PROTEIN"/>
    <property type="match status" value="1"/>
</dbReference>